<dbReference type="PANTHER" id="PTHR14523:SF1">
    <property type="entry name" value="HOMOLOGOUS RECOMBINATION OB-FOLD PROTEIN"/>
    <property type="match status" value="1"/>
</dbReference>
<dbReference type="PANTHER" id="PTHR14523">
    <property type="entry name" value="UNCHARACTERIZED PROTEIN C17ORF53 HOMOLOG"/>
    <property type="match status" value="1"/>
</dbReference>
<reference evidence="2 3" key="1">
    <citation type="journal article" date="2018" name="Mol. Plant">
        <title>The genome of Artemisia annua provides insight into the evolution of Asteraceae family and artemisinin biosynthesis.</title>
        <authorList>
            <person name="Shen Q."/>
            <person name="Zhang L."/>
            <person name="Liao Z."/>
            <person name="Wang S."/>
            <person name="Yan T."/>
            <person name="Shi P."/>
            <person name="Liu M."/>
            <person name="Fu X."/>
            <person name="Pan Q."/>
            <person name="Wang Y."/>
            <person name="Lv Z."/>
            <person name="Lu X."/>
            <person name="Zhang F."/>
            <person name="Jiang W."/>
            <person name="Ma Y."/>
            <person name="Chen M."/>
            <person name="Hao X."/>
            <person name="Li L."/>
            <person name="Tang Y."/>
            <person name="Lv G."/>
            <person name="Zhou Y."/>
            <person name="Sun X."/>
            <person name="Brodelius P.E."/>
            <person name="Rose J.K.C."/>
            <person name="Tang K."/>
        </authorList>
    </citation>
    <scope>NUCLEOTIDE SEQUENCE [LARGE SCALE GENOMIC DNA]</scope>
    <source>
        <strain evidence="3">cv. Huhao1</strain>
        <tissue evidence="2">Leaf</tissue>
    </source>
</reference>
<dbReference type="Proteomes" id="UP000245207">
    <property type="component" value="Unassembled WGS sequence"/>
</dbReference>
<protein>
    <recommendedName>
        <fullName evidence="1">Homologous recombination OB-fold protein OB-fold domain-containing protein</fullName>
    </recommendedName>
</protein>
<dbReference type="Pfam" id="PF15072">
    <property type="entry name" value="HROB"/>
    <property type="match status" value="1"/>
</dbReference>
<sequence>MADSIQKFKCMIHFNAIESGVIMYNDMTYSFLVEMLVNKFELNPNKQLSLSYRLSPTDSRVEINDDNDVCLFVTSACESTNSIPHLYIYQHGEITQTMGQTRIIPGPAGILQAAKLRKFRDITKGSSIMPTQDYVRKVMEDASEDDHFSRGPWLSVLEYCGAFGIEVDACLGNIEKFIKKGKVELVVAVIKSCSPNILGDLTVTLKDPSGIMSSTIHHKVLDEEKGYAKMIWVGAVLILKNISVFTPKAHHHYLNITLKNMVEVFQNDTVY</sequence>
<dbReference type="OrthoDB" id="550780at2759"/>
<evidence type="ECO:0000313" key="2">
    <source>
        <dbReference type="EMBL" id="PWA41547.1"/>
    </source>
</evidence>
<name>A0A2U1KXR5_ARTAN</name>
<dbReference type="GO" id="GO:0000725">
    <property type="term" value="P:recombinational repair"/>
    <property type="evidence" value="ECO:0007669"/>
    <property type="project" value="InterPro"/>
</dbReference>
<feature type="domain" description="Homologous recombination OB-fold protein OB-fold" evidence="1">
    <location>
        <begin position="182"/>
        <end position="268"/>
    </location>
</feature>
<dbReference type="InterPro" id="IPR028045">
    <property type="entry name" value="HROB"/>
</dbReference>
<accession>A0A2U1KXR5</accession>
<gene>
    <name evidence="2" type="ORF">CTI12_AA552970</name>
</gene>
<keyword evidence="3" id="KW-1185">Reference proteome</keyword>
<dbReference type="AlphaFoldDB" id="A0A2U1KXR5"/>
<comment type="caution">
    <text evidence="2">The sequence shown here is derived from an EMBL/GenBank/DDBJ whole genome shotgun (WGS) entry which is preliminary data.</text>
</comment>
<organism evidence="2 3">
    <name type="scientific">Artemisia annua</name>
    <name type="common">Sweet wormwood</name>
    <dbReference type="NCBI Taxonomy" id="35608"/>
    <lineage>
        <taxon>Eukaryota</taxon>
        <taxon>Viridiplantae</taxon>
        <taxon>Streptophyta</taxon>
        <taxon>Embryophyta</taxon>
        <taxon>Tracheophyta</taxon>
        <taxon>Spermatophyta</taxon>
        <taxon>Magnoliopsida</taxon>
        <taxon>eudicotyledons</taxon>
        <taxon>Gunneridae</taxon>
        <taxon>Pentapetalae</taxon>
        <taxon>asterids</taxon>
        <taxon>campanulids</taxon>
        <taxon>Asterales</taxon>
        <taxon>Asteraceae</taxon>
        <taxon>Asteroideae</taxon>
        <taxon>Anthemideae</taxon>
        <taxon>Artemisiinae</taxon>
        <taxon>Artemisia</taxon>
    </lineage>
</organism>
<dbReference type="EMBL" id="PKPP01013011">
    <property type="protein sequence ID" value="PWA41547.1"/>
    <property type="molecule type" value="Genomic_DNA"/>
</dbReference>
<dbReference type="InterPro" id="IPR058570">
    <property type="entry name" value="HROB_OB"/>
</dbReference>
<evidence type="ECO:0000313" key="3">
    <source>
        <dbReference type="Proteomes" id="UP000245207"/>
    </source>
</evidence>
<evidence type="ECO:0000259" key="1">
    <source>
        <dbReference type="Pfam" id="PF15072"/>
    </source>
</evidence>
<proteinExistence type="predicted"/>